<protein>
    <submittedName>
        <fullName evidence="2 3">Uncharacterized protein LOC101888429 isoform X1</fullName>
    </submittedName>
</protein>
<evidence type="ECO:0000313" key="3">
    <source>
        <dbReference type="RefSeq" id="XP_011293103.2"/>
    </source>
</evidence>
<dbReference type="OrthoDB" id="10055784at2759"/>
<dbReference type="Proteomes" id="UP001652621">
    <property type="component" value="Unplaced"/>
</dbReference>
<dbReference type="InterPro" id="IPR043502">
    <property type="entry name" value="DNA/RNA_pol_sf"/>
</dbReference>
<sequence>MKGPCKYQPKPLLSILFKFRQRKIGICGDIREMFHRVNIRYQDQTAQRFLWRGGDSTRSPDIYIMSAMIFGSACSPCCAQYVKNLNAEYYSNFEPRAHKAIVDCHHVDDFVDSFDTIVEALSVTRSVIRIHKEANFELRGFISNSADLLDSLEPDENGNKMDFKNFCGSESTGEKVLGLFWSPKTDSFYFNLKFSKLPSAVRDGQRIPTKSEVLSVTMSIFDPFGFLANVVIRSKLILQELWKFYIDWNAPISTETYRRWYDWFTELENVKYIEIPRCYAANFTSPGTIIDLHVFVDASEVAFAAVCYWRITCGDQVEIKFVAGKVKCAPLKPLSIPRLELQSAVLGVRLKEAIVTSHDIKPNKITFWSDSKTVVRWIQSDCRIYKQFVSHRIAEILEHSTVEEWRWIPGSQNPADDATRPHQFSGKVSRLIGHVFQRKLNRLEKIQKFEQNS</sequence>
<dbReference type="RefSeq" id="XP_011293103.2">
    <property type="nucleotide sequence ID" value="XM_011294801.3"/>
</dbReference>
<evidence type="ECO:0000313" key="2">
    <source>
        <dbReference type="RefSeq" id="XP_005184953.2"/>
    </source>
</evidence>
<evidence type="ECO:0000313" key="6">
    <source>
        <dbReference type="RefSeq" id="XP_058974500.1"/>
    </source>
</evidence>
<dbReference type="VEuPathDB" id="VectorBase:MDOMA2_012546"/>
<gene>
    <name evidence="2 3 4 5 6" type="primary">LOC101888429</name>
</gene>
<dbReference type="Pfam" id="PF05380">
    <property type="entry name" value="Peptidase_A17"/>
    <property type="match status" value="1"/>
</dbReference>
<dbReference type="eggNOG" id="ENOG502T8VU">
    <property type="taxonomic scope" value="Eukaryota"/>
</dbReference>
<dbReference type="RefSeq" id="XP_058974499.1">
    <property type="nucleotide sequence ID" value="XM_059118516.1"/>
</dbReference>
<dbReference type="VEuPathDB" id="VectorBase:MDOMA2_018883"/>
<dbReference type="PANTHER" id="PTHR47331">
    <property type="entry name" value="PHD-TYPE DOMAIN-CONTAINING PROTEIN"/>
    <property type="match status" value="1"/>
</dbReference>
<evidence type="ECO:0000313" key="4">
    <source>
        <dbReference type="RefSeq" id="XP_058974498.1"/>
    </source>
</evidence>
<dbReference type="PANTHER" id="PTHR47331:SF4">
    <property type="entry name" value="PEPTIDASE S1 DOMAIN-CONTAINING PROTEIN"/>
    <property type="match status" value="1"/>
</dbReference>
<evidence type="ECO:0000313" key="5">
    <source>
        <dbReference type="RefSeq" id="XP_058974499.1"/>
    </source>
</evidence>
<evidence type="ECO:0000313" key="1">
    <source>
        <dbReference type="Proteomes" id="UP001652621"/>
    </source>
</evidence>
<reference evidence="2 3" key="1">
    <citation type="submission" date="2025-05" db="UniProtKB">
        <authorList>
            <consortium name="RefSeq"/>
        </authorList>
    </citation>
    <scope>IDENTIFICATION</scope>
    <source>
        <strain evidence="2 3">Aabys</strain>
        <tissue evidence="2 3">Whole body</tissue>
    </source>
</reference>
<name>A0ABM3ULU1_MUSDO</name>
<dbReference type="SUPFAM" id="SSF56672">
    <property type="entry name" value="DNA/RNA polymerases"/>
    <property type="match status" value="1"/>
</dbReference>
<organism evidence="1 5">
    <name type="scientific">Musca domestica</name>
    <name type="common">House fly</name>
    <dbReference type="NCBI Taxonomy" id="7370"/>
    <lineage>
        <taxon>Eukaryota</taxon>
        <taxon>Metazoa</taxon>
        <taxon>Ecdysozoa</taxon>
        <taxon>Arthropoda</taxon>
        <taxon>Hexapoda</taxon>
        <taxon>Insecta</taxon>
        <taxon>Pterygota</taxon>
        <taxon>Neoptera</taxon>
        <taxon>Endopterygota</taxon>
        <taxon>Diptera</taxon>
        <taxon>Brachycera</taxon>
        <taxon>Muscomorpha</taxon>
        <taxon>Muscoidea</taxon>
        <taxon>Muscidae</taxon>
        <taxon>Musca</taxon>
    </lineage>
</organism>
<dbReference type="GeneID" id="101888429"/>
<dbReference type="RefSeq" id="XP_058974498.1">
    <property type="nucleotide sequence ID" value="XM_059118515.1"/>
</dbReference>
<proteinExistence type="predicted"/>
<keyword evidence="1" id="KW-1185">Reference proteome</keyword>
<dbReference type="VEuPathDB" id="VectorBase:MDOA000978"/>
<dbReference type="RefSeq" id="XP_058974500.1">
    <property type="nucleotide sequence ID" value="XM_059118517.1"/>
</dbReference>
<dbReference type="InterPro" id="IPR008042">
    <property type="entry name" value="Retrotrans_Pao"/>
</dbReference>
<accession>A0ABM3ULU1</accession>
<dbReference type="RefSeq" id="XP_005184953.2">
    <property type="nucleotide sequence ID" value="XM_005184896.4"/>
</dbReference>